<sequence>MNNFEERDRTRACVEFVNTVAEVVLVLDGILVRSKGRPRCARRRVHSPSDMRDSCAVSITET</sequence>
<dbReference type="EMBL" id="OCST01000003">
    <property type="protein sequence ID" value="SOE64555.1"/>
    <property type="molecule type" value="Genomic_DNA"/>
</dbReference>
<feature type="region of interest" description="Disordered" evidence="1">
    <location>
        <begin position="42"/>
        <end position="62"/>
    </location>
</feature>
<gene>
    <name evidence="2" type="ORF">SAMN06296378_1406</name>
</gene>
<evidence type="ECO:0000256" key="1">
    <source>
        <dbReference type="SAM" id="MobiDB-lite"/>
    </source>
</evidence>
<dbReference type="Proteomes" id="UP000219440">
    <property type="component" value="Unassembled WGS sequence"/>
</dbReference>
<proteinExistence type="predicted"/>
<keyword evidence="3" id="KW-1185">Reference proteome</keyword>
<reference evidence="2 3" key="1">
    <citation type="submission" date="2017-09" db="EMBL/GenBank/DDBJ databases">
        <authorList>
            <person name="Ehlers B."/>
            <person name="Leendertz F.H."/>
        </authorList>
    </citation>
    <scope>NUCLEOTIDE SEQUENCE [LARGE SCALE GENOMIC DNA]</scope>
    <source>
        <strain evidence="2 3">CGMCC 1.05381</strain>
    </source>
</reference>
<name>A0A2C8ZIC6_9MICO</name>
<evidence type="ECO:0000313" key="3">
    <source>
        <dbReference type="Proteomes" id="UP000219440"/>
    </source>
</evidence>
<organism evidence="2 3">
    <name type="scientific">Salinibacterium xinjiangense</name>
    <dbReference type="NCBI Taxonomy" id="386302"/>
    <lineage>
        <taxon>Bacteria</taxon>
        <taxon>Bacillati</taxon>
        <taxon>Actinomycetota</taxon>
        <taxon>Actinomycetes</taxon>
        <taxon>Micrococcales</taxon>
        <taxon>Microbacteriaceae</taxon>
        <taxon>Salinibacterium</taxon>
    </lineage>
</organism>
<dbReference type="AlphaFoldDB" id="A0A2C8ZIC6"/>
<accession>A0A2C8ZIC6</accession>
<evidence type="ECO:0000313" key="2">
    <source>
        <dbReference type="EMBL" id="SOE64555.1"/>
    </source>
</evidence>
<protein>
    <submittedName>
        <fullName evidence="2">Uncharacterized protein</fullName>
    </submittedName>
</protein>